<comment type="similarity">
    <text evidence="2">Belongs to the cyclin family.</text>
</comment>
<keyword evidence="7" id="KW-1185">Reference proteome</keyword>
<comment type="caution">
    <text evidence="6">The sequence shown here is derived from an EMBL/GenBank/DDBJ whole genome shotgun (WGS) entry which is preliminary data.</text>
</comment>
<dbReference type="AlphaFoldDB" id="A0A8J4EY32"/>
<feature type="region of interest" description="Disordered" evidence="3">
    <location>
        <begin position="491"/>
        <end position="523"/>
    </location>
</feature>
<dbReference type="Pfam" id="PF02984">
    <property type="entry name" value="Cyclin_C"/>
    <property type="match status" value="1"/>
</dbReference>
<feature type="domain" description="Cyclin C-terminal" evidence="5">
    <location>
        <begin position="349"/>
        <end position="455"/>
    </location>
</feature>
<accession>A0A8J4EY32</accession>
<dbReference type="InterPro" id="IPR036915">
    <property type="entry name" value="Cyclin-like_sf"/>
</dbReference>
<dbReference type="SMART" id="SM01332">
    <property type="entry name" value="Cyclin_C"/>
    <property type="match status" value="1"/>
</dbReference>
<reference evidence="6" key="1">
    <citation type="journal article" date="2021" name="Proc. Natl. Acad. Sci. U.S.A.">
        <title>Three genomes in the algal genus Volvox reveal the fate of a haploid sex-determining region after a transition to homothallism.</title>
        <authorList>
            <person name="Yamamoto K."/>
            <person name="Hamaji T."/>
            <person name="Kawai-Toyooka H."/>
            <person name="Matsuzaki R."/>
            <person name="Takahashi F."/>
            <person name="Nishimura Y."/>
            <person name="Kawachi M."/>
            <person name="Noguchi H."/>
            <person name="Minakuchi Y."/>
            <person name="Umen J.G."/>
            <person name="Toyoda A."/>
            <person name="Nozaki H."/>
        </authorList>
    </citation>
    <scope>NUCLEOTIDE SEQUENCE</scope>
    <source>
        <strain evidence="6">NIES-3780</strain>
    </source>
</reference>
<proteinExistence type="inferred from homology"/>
<evidence type="ECO:0008006" key="8">
    <source>
        <dbReference type="Google" id="ProtNLM"/>
    </source>
</evidence>
<evidence type="ECO:0000256" key="1">
    <source>
        <dbReference type="ARBA" id="ARBA00023127"/>
    </source>
</evidence>
<feature type="compositionally biased region" description="Acidic residues" evidence="3">
    <location>
        <begin position="238"/>
        <end position="253"/>
    </location>
</feature>
<evidence type="ECO:0000313" key="7">
    <source>
        <dbReference type="Proteomes" id="UP000747399"/>
    </source>
</evidence>
<dbReference type="Pfam" id="PF00134">
    <property type="entry name" value="Cyclin_N"/>
    <property type="match status" value="1"/>
</dbReference>
<name>A0A8J4EY32_9CHLO</name>
<sequence>MEALSQVNAANEFLELPIELQLTCLGLAPDIASLCYALSSCSTLRERKEGAFKAFCHHNWPKIARVASNAIEGDEAPIAFWEHVVHRALMIHSASAATIDPMRTFNGQMTEQRRVLVIEWLVQVSQARQLDGAAVFLATRFMDVYLALTPAVPVSMLQLVGISSLRMALRVLQEQKNVCSETKTKPTWETPIMQDVSTAAAASLATAVPLSCGRLNSTRSTELGRPRPCLKRRSTWNSDEDSDSDCDVADDVDAIVTKDVSPNVRGGKGKATTRDPSPSSSSSPPPPPPTSSSVPPIVIEPLCAATAVDLCADTYSVEDVERMTTCVADLVLQLNSDGERIRQGPWVAPTARHFFRGLWAVAAAAVAPMAALHLAGFLLHVSLMCPSCSAAPPSHVAAAALSLAMEVLGQPPWPPTLQRTMPLSLDEDLGPVRARIIAAQMKYDLPYMRGSWIEELSEACWSMDGKPLDKPFSAGEGTAVAACCGGGSSGERLDAGETTPSDRGAGGDVAGGPAGSGTDGAASTGGSGCGVAANVAAMRQIVEFVVQRKGPLLPVEAMG</sequence>
<evidence type="ECO:0000256" key="3">
    <source>
        <dbReference type="SAM" id="MobiDB-lite"/>
    </source>
</evidence>
<keyword evidence="1 2" id="KW-0195">Cyclin</keyword>
<dbReference type="Gene3D" id="1.10.472.10">
    <property type="entry name" value="Cyclin-like"/>
    <property type="match status" value="2"/>
</dbReference>
<feature type="domain" description="Cyclin-like" evidence="4">
    <location>
        <begin position="356"/>
        <end position="438"/>
    </location>
</feature>
<gene>
    <name evidence="6" type="ORF">Vafri_7763</name>
</gene>
<dbReference type="Proteomes" id="UP000747399">
    <property type="component" value="Unassembled WGS sequence"/>
</dbReference>
<organism evidence="6 7">
    <name type="scientific">Volvox africanus</name>
    <dbReference type="NCBI Taxonomy" id="51714"/>
    <lineage>
        <taxon>Eukaryota</taxon>
        <taxon>Viridiplantae</taxon>
        <taxon>Chlorophyta</taxon>
        <taxon>core chlorophytes</taxon>
        <taxon>Chlorophyceae</taxon>
        <taxon>CS clade</taxon>
        <taxon>Chlamydomonadales</taxon>
        <taxon>Volvocaceae</taxon>
        <taxon>Volvox</taxon>
    </lineage>
</organism>
<dbReference type="InterPro" id="IPR006671">
    <property type="entry name" value="Cyclin_N"/>
</dbReference>
<dbReference type="EMBL" id="BNCO01000011">
    <property type="protein sequence ID" value="GIL51861.1"/>
    <property type="molecule type" value="Genomic_DNA"/>
</dbReference>
<evidence type="ECO:0000313" key="6">
    <source>
        <dbReference type="EMBL" id="GIL51861.1"/>
    </source>
</evidence>
<dbReference type="InterPro" id="IPR013763">
    <property type="entry name" value="Cyclin-like_dom"/>
</dbReference>
<feature type="domain" description="Cyclin-like" evidence="4">
    <location>
        <begin position="119"/>
        <end position="329"/>
    </location>
</feature>
<dbReference type="SMART" id="SM00385">
    <property type="entry name" value="CYCLIN"/>
    <property type="match status" value="2"/>
</dbReference>
<evidence type="ECO:0000256" key="2">
    <source>
        <dbReference type="RuleBase" id="RU000383"/>
    </source>
</evidence>
<feature type="compositionally biased region" description="Gly residues" evidence="3">
    <location>
        <begin position="504"/>
        <end position="523"/>
    </location>
</feature>
<protein>
    <recommendedName>
        <fullName evidence="8">Cyclin N-terminal domain-containing protein</fullName>
    </recommendedName>
</protein>
<evidence type="ECO:0000259" key="5">
    <source>
        <dbReference type="SMART" id="SM01332"/>
    </source>
</evidence>
<feature type="region of interest" description="Disordered" evidence="3">
    <location>
        <begin position="216"/>
        <end position="295"/>
    </location>
</feature>
<dbReference type="SUPFAM" id="SSF47954">
    <property type="entry name" value="Cyclin-like"/>
    <property type="match status" value="2"/>
</dbReference>
<dbReference type="InterPro" id="IPR004367">
    <property type="entry name" value="Cyclin_C-dom"/>
</dbReference>
<evidence type="ECO:0000259" key="4">
    <source>
        <dbReference type="SMART" id="SM00385"/>
    </source>
</evidence>